<evidence type="ECO:0000313" key="3">
    <source>
        <dbReference type="Proteomes" id="UP000023152"/>
    </source>
</evidence>
<sequence>MKPSLVYEIVLVILQVLTTVLTMSSASNVAKKNSTSNDQIYSNNQDYMATSLPSLNKLFNHSVSQMQKSKTWKCVKFPQCFDNLTEMSVQLKNVGIRITKSTLMIAMQLKKNEYMNIFPTSSISLMFFKLKYSQPTEKNPIKKNVYEKRGVYV</sequence>
<gene>
    <name evidence="2" type="ORF">RFI_25738</name>
</gene>
<dbReference type="EMBL" id="ASPP01022229">
    <property type="protein sequence ID" value="ETO11638.1"/>
    <property type="molecule type" value="Genomic_DNA"/>
</dbReference>
<feature type="signal peptide" evidence="1">
    <location>
        <begin position="1"/>
        <end position="26"/>
    </location>
</feature>
<keyword evidence="3" id="KW-1185">Reference proteome</keyword>
<evidence type="ECO:0000313" key="2">
    <source>
        <dbReference type="EMBL" id="ETO11638.1"/>
    </source>
</evidence>
<name>X6MC93_RETFI</name>
<dbReference type="Proteomes" id="UP000023152">
    <property type="component" value="Unassembled WGS sequence"/>
</dbReference>
<proteinExistence type="predicted"/>
<reference evidence="2 3" key="1">
    <citation type="journal article" date="2013" name="Curr. Biol.">
        <title>The Genome of the Foraminiferan Reticulomyxa filosa.</title>
        <authorList>
            <person name="Glockner G."/>
            <person name="Hulsmann N."/>
            <person name="Schleicher M."/>
            <person name="Noegel A.A."/>
            <person name="Eichinger L."/>
            <person name="Gallinger C."/>
            <person name="Pawlowski J."/>
            <person name="Sierra R."/>
            <person name="Euteneuer U."/>
            <person name="Pillet L."/>
            <person name="Moustafa A."/>
            <person name="Platzer M."/>
            <person name="Groth M."/>
            <person name="Szafranski K."/>
            <person name="Schliwa M."/>
        </authorList>
    </citation>
    <scope>NUCLEOTIDE SEQUENCE [LARGE SCALE GENOMIC DNA]</scope>
</reference>
<comment type="caution">
    <text evidence="2">The sequence shown here is derived from an EMBL/GenBank/DDBJ whole genome shotgun (WGS) entry which is preliminary data.</text>
</comment>
<accession>X6MC93</accession>
<keyword evidence="1" id="KW-0732">Signal</keyword>
<feature type="chain" id="PRO_5004975648" evidence="1">
    <location>
        <begin position="27"/>
        <end position="153"/>
    </location>
</feature>
<organism evidence="2 3">
    <name type="scientific">Reticulomyxa filosa</name>
    <dbReference type="NCBI Taxonomy" id="46433"/>
    <lineage>
        <taxon>Eukaryota</taxon>
        <taxon>Sar</taxon>
        <taxon>Rhizaria</taxon>
        <taxon>Retaria</taxon>
        <taxon>Foraminifera</taxon>
        <taxon>Monothalamids</taxon>
        <taxon>Reticulomyxidae</taxon>
        <taxon>Reticulomyxa</taxon>
    </lineage>
</organism>
<protein>
    <submittedName>
        <fullName evidence="2">Uncharacterized protein</fullName>
    </submittedName>
</protein>
<dbReference type="AlphaFoldDB" id="X6MC93"/>
<evidence type="ECO:0000256" key="1">
    <source>
        <dbReference type="SAM" id="SignalP"/>
    </source>
</evidence>